<dbReference type="InterPro" id="IPR050833">
    <property type="entry name" value="Poly_Biosynth_Transport"/>
</dbReference>
<accession>A0ABT2QDK0</accession>
<evidence type="ECO:0000256" key="4">
    <source>
        <dbReference type="ARBA" id="ARBA00022989"/>
    </source>
</evidence>
<feature type="transmembrane region" description="Helical" evidence="6">
    <location>
        <begin position="351"/>
        <end position="368"/>
    </location>
</feature>
<name>A0ABT2QDK0_9EURY</name>
<feature type="transmembrane region" description="Helical" evidence="6">
    <location>
        <begin position="223"/>
        <end position="241"/>
    </location>
</feature>
<evidence type="ECO:0000256" key="3">
    <source>
        <dbReference type="ARBA" id="ARBA00022692"/>
    </source>
</evidence>
<protein>
    <submittedName>
        <fullName evidence="7">Polysaccharide biosynthesis C-terminal domain-containing protein</fullName>
    </submittedName>
</protein>
<feature type="transmembrane region" description="Helical" evidence="6">
    <location>
        <begin position="375"/>
        <end position="398"/>
    </location>
</feature>
<dbReference type="Pfam" id="PF01943">
    <property type="entry name" value="Polysacc_synt"/>
    <property type="match status" value="1"/>
</dbReference>
<comment type="subcellular location">
    <subcellularLocation>
        <location evidence="1">Cell membrane</location>
        <topology evidence="1">Multi-pass membrane protein</topology>
    </subcellularLocation>
</comment>
<dbReference type="Proteomes" id="UP001320972">
    <property type="component" value="Unassembled WGS sequence"/>
</dbReference>
<evidence type="ECO:0000256" key="6">
    <source>
        <dbReference type="SAM" id="Phobius"/>
    </source>
</evidence>
<reference evidence="7 8" key="1">
    <citation type="submission" date="2022-09" db="EMBL/GenBank/DDBJ databases">
        <title>Enrichment on poylsaccharides allowed isolation of novel metabolic and taxonomic groups of Haloarchaea.</title>
        <authorList>
            <person name="Sorokin D.Y."/>
            <person name="Elcheninov A.G."/>
            <person name="Khizhniak T.V."/>
            <person name="Kolganova T.V."/>
            <person name="Kublanov I.V."/>
        </authorList>
    </citation>
    <scope>NUCLEOTIDE SEQUENCE [LARGE SCALE GENOMIC DNA]</scope>
    <source>
        <strain evidence="7 8">AArc-m2/3/4</strain>
    </source>
</reference>
<evidence type="ECO:0000256" key="5">
    <source>
        <dbReference type="ARBA" id="ARBA00023136"/>
    </source>
</evidence>
<evidence type="ECO:0000313" key="8">
    <source>
        <dbReference type="Proteomes" id="UP001320972"/>
    </source>
</evidence>
<comment type="caution">
    <text evidence="7">The sequence shown here is derived from an EMBL/GenBank/DDBJ whole genome shotgun (WGS) entry which is preliminary data.</text>
</comment>
<dbReference type="PANTHER" id="PTHR30250:SF28">
    <property type="entry name" value="POLYSACCHARIDE BIOSYNTHESIS PROTEIN"/>
    <property type="match status" value="1"/>
</dbReference>
<feature type="transmembrane region" description="Helical" evidence="6">
    <location>
        <begin position="410"/>
        <end position="427"/>
    </location>
</feature>
<gene>
    <name evidence="7" type="ORF">OB955_09630</name>
</gene>
<proteinExistence type="predicted"/>
<dbReference type="PANTHER" id="PTHR30250">
    <property type="entry name" value="PST FAMILY PREDICTED COLANIC ACID TRANSPORTER"/>
    <property type="match status" value="1"/>
</dbReference>
<dbReference type="RefSeq" id="WP_338007701.1">
    <property type="nucleotide sequence ID" value="NZ_JAOPKB010000004.1"/>
</dbReference>
<evidence type="ECO:0000313" key="7">
    <source>
        <dbReference type="EMBL" id="MCU4973001.1"/>
    </source>
</evidence>
<dbReference type="InterPro" id="IPR002797">
    <property type="entry name" value="Polysacc_synth"/>
</dbReference>
<feature type="transmembrane region" description="Helical" evidence="6">
    <location>
        <begin position="312"/>
        <end position="331"/>
    </location>
</feature>
<feature type="transmembrane region" description="Helical" evidence="6">
    <location>
        <begin position="109"/>
        <end position="126"/>
    </location>
</feature>
<keyword evidence="2" id="KW-1003">Cell membrane</keyword>
<organism evidence="7 8">
    <name type="scientific">Natronoglomus mannanivorans</name>
    <dbReference type="NCBI Taxonomy" id="2979990"/>
    <lineage>
        <taxon>Archaea</taxon>
        <taxon>Methanobacteriati</taxon>
        <taxon>Methanobacteriota</taxon>
        <taxon>Stenosarchaea group</taxon>
        <taxon>Halobacteria</taxon>
        <taxon>Halobacteriales</taxon>
        <taxon>Natrialbaceae</taxon>
        <taxon>Natronoglomus</taxon>
    </lineage>
</organism>
<feature type="transmembrane region" description="Helical" evidence="6">
    <location>
        <begin position="439"/>
        <end position="463"/>
    </location>
</feature>
<keyword evidence="3 6" id="KW-0812">Transmembrane</keyword>
<keyword evidence="5 6" id="KW-0472">Membrane</keyword>
<keyword evidence="4 6" id="KW-1133">Transmembrane helix</keyword>
<evidence type="ECO:0000256" key="1">
    <source>
        <dbReference type="ARBA" id="ARBA00004651"/>
    </source>
</evidence>
<feature type="transmembrane region" description="Helical" evidence="6">
    <location>
        <begin position="7"/>
        <end position="28"/>
    </location>
</feature>
<feature type="transmembrane region" description="Helical" evidence="6">
    <location>
        <begin position="168"/>
        <end position="186"/>
    </location>
</feature>
<feature type="transmembrane region" description="Helical" evidence="6">
    <location>
        <begin position="282"/>
        <end position="300"/>
    </location>
</feature>
<evidence type="ECO:0000256" key="2">
    <source>
        <dbReference type="ARBA" id="ARBA00022475"/>
    </source>
</evidence>
<sequence length="478" mass="51473">MRLGQTSVIYFISKIIGSFLGFLATIYFARVLGEDVLGYYSVVLALVSWFAIAGEVGFSGAITKRVSEGTERDTYISTGAAALGTLLVVVALIVFIFRNQINTYVGVRTAEYVVLLVAASLFISLVNASLKGSHLVHVYAVLSTVKQAGRALLQIGLVIVGFELAGMLVGYALGSLLVGFLGLLYLKPSPKRPTVEHFHSLFDYAKFSWVGSVRKETFSNIDILVLGLFVSPGLVGVYYVSYKIGSFLNTFGAAVSTTLFPEMSKLSAEDDPAAVSGLVEDALSYGGLILIPGLIGGLVVGDRILLIYGDGFEIGVEVLAILLFAILVYTYTKQLLNTLNAIDRPDLAFRANGAFIVANVVLNVVLVYEFGWVGAAVATTISAAVGLVIAFHYVRVLVPFTVPYAEVTRQWFAAICMGLAVYGLREVGETYWVATYNEVFVVLLVSVGAVAYFATLFVISSTFRTTVTNNLPFDVPFI</sequence>
<feature type="transmembrane region" description="Helical" evidence="6">
    <location>
        <begin position="74"/>
        <end position="97"/>
    </location>
</feature>
<dbReference type="EMBL" id="JAOPKB010000004">
    <property type="protein sequence ID" value="MCU4973001.1"/>
    <property type="molecule type" value="Genomic_DNA"/>
</dbReference>
<keyword evidence="8" id="KW-1185">Reference proteome</keyword>